<dbReference type="EMBL" id="JYDS01004371">
    <property type="protein sequence ID" value="KRY95241.1"/>
    <property type="molecule type" value="Genomic_DNA"/>
</dbReference>
<proteinExistence type="predicted"/>
<keyword evidence="3" id="KW-1185">Reference proteome</keyword>
<organism evidence="2 3">
    <name type="scientific">Trichinella pseudospiralis</name>
    <name type="common">Parasitic roundworm</name>
    <dbReference type="NCBI Taxonomy" id="6337"/>
    <lineage>
        <taxon>Eukaryota</taxon>
        <taxon>Metazoa</taxon>
        <taxon>Ecdysozoa</taxon>
        <taxon>Nematoda</taxon>
        <taxon>Enoplea</taxon>
        <taxon>Dorylaimia</taxon>
        <taxon>Trichinellida</taxon>
        <taxon>Trichinellidae</taxon>
        <taxon>Trichinella</taxon>
    </lineage>
</organism>
<evidence type="ECO:0000313" key="3">
    <source>
        <dbReference type="Proteomes" id="UP000054805"/>
    </source>
</evidence>
<feature type="region of interest" description="Disordered" evidence="1">
    <location>
        <begin position="1"/>
        <end position="30"/>
    </location>
</feature>
<evidence type="ECO:0000313" key="2">
    <source>
        <dbReference type="EMBL" id="KRY95241.1"/>
    </source>
</evidence>
<dbReference type="AlphaFoldDB" id="A0A0V1GAE5"/>
<reference evidence="2 3" key="1">
    <citation type="submission" date="2015-01" db="EMBL/GenBank/DDBJ databases">
        <title>Evolution of Trichinella species and genotypes.</title>
        <authorList>
            <person name="Korhonen P.K."/>
            <person name="Edoardo P."/>
            <person name="Giuseppe L.R."/>
            <person name="Gasser R.B."/>
        </authorList>
    </citation>
    <scope>NUCLEOTIDE SEQUENCE [LARGE SCALE GENOMIC DNA]</scope>
    <source>
        <strain evidence="2">ISS588</strain>
    </source>
</reference>
<accession>A0A0V1GAE5</accession>
<name>A0A0V1GAE5_TRIPS</name>
<evidence type="ECO:0000256" key="1">
    <source>
        <dbReference type="SAM" id="MobiDB-lite"/>
    </source>
</evidence>
<protein>
    <submittedName>
        <fullName evidence="2">Uncharacterized protein</fullName>
    </submittedName>
</protein>
<sequence length="30" mass="3455">MTRKRSELHQGPNVLARPKQEGWGNRIAHS</sequence>
<dbReference type="Proteomes" id="UP000054805">
    <property type="component" value="Unassembled WGS sequence"/>
</dbReference>
<comment type="caution">
    <text evidence="2">The sequence shown here is derived from an EMBL/GenBank/DDBJ whole genome shotgun (WGS) entry which is preliminary data.</text>
</comment>
<gene>
    <name evidence="2" type="ORF">T4B_11396</name>
</gene>